<keyword evidence="2" id="KW-1185">Reference proteome</keyword>
<protein>
    <submittedName>
        <fullName evidence="1">Uncharacterized protein</fullName>
    </submittedName>
</protein>
<accession>A0A8C8YEN5</accession>
<evidence type="ECO:0000313" key="1">
    <source>
        <dbReference type="Ensembl" id="ENSPSMP00000001162.1"/>
    </source>
</evidence>
<reference evidence="1" key="2">
    <citation type="submission" date="2025-09" db="UniProtKB">
        <authorList>
            <consortium name="Ensembl"/>
        </authorList>
    </citation>
    <scope>IDENTIFICATION</scope>
</reference>
<evidence type="ECO:0000313" key="2">
    <source>
        <dbReference type="Proteomes" id="UP000694414"/>
    </source>
</evidence>
<sequence length="287" mass="32221">MILIADRHLLELPLEGLSVLEEGTVSSVSREFSLQMLWNRLHQEEMGESRPCVSFDRPRWPEPASLLFLLDGSTVVVDPYEEARETLTPVSVTREILERFRDTFTSRWVGHLGTSHFPSQAQWEQALGSCSGFFFYGMENFLSHIVVERLVAMNLQDCRLMVLLDMTQSHDSLRRHVESSENKSPSQLSLEAPIETAILLSLVGVRSIVANQWPTRLQDNAWRAGVLGRQLCPVGLGLTRCVLLSADEASHTSPDRPALHLPQPRRSELFPAALNLVLYGLPNQAIG</sequence>
<name>A0A8C8YEN5_PROSS</name>
<organism evidence="1 2">
    <name type="scientific">Prolemur simus</name>
    <name type="common">Greater bamboo lemur</name>
    <name type="synonym">Hapalemur simus</name>
    <dbReference type="NCBI Taxonomy" id="1328070"/>
    <lineage>
        <taxon>Eukaryota</taxon>
        <taxon>Metazoa</taxon>
        <taxon>Chordata</taxon>
        <taxon>Craniata</taxon>
        <taxon>Vertebrata</taxon>
        <taxon>Euteleostomi</taxon>
        <taxon>Mammalia</taxon>
        <taxon>Eutheria</taxon>
        <taxon>Euarchontoglires</taxon>
        <taxon>Primates</taxon>
        <taxon>Strepsirrhini</taxon>
        <taxon>Lemuriformes</taxon>
        <taxon>Lemuridae</taxon>
        <taxon>Prolemur</taxon>
    </lineage>
</organism>
<dbReference type="GO" id="GO:0035082">
    <property type="term" value="P:axoneme assembly"/>
    <property type="evidence" value="ECO:0007669"/>
    <property type="project" value="InterPro"/>
</dbReference>
<dbReference type="Proteomes" id="UP000694414">
    <property type="component" value="Unplaced"/>
</dbReference>
<dbReference type="Ensembl" id="ENSPSMT00000001309.1">
    <property type="protein sequence ID" value="ENSPSMP00000001162.1"/>
    <property type="gene ID" value="ENSPSMG00000000852.1"/>
</dbReference>
<reference evidence="1" key="1">
    <citation type="submission" date="2025-08" db="UniProtKB">
        <authorList>
            <consortium name="Ensembl"/>
        </authorList>
    </citation>
    <scope>IDENTIFICATION</scope>
</reference>
<proteinExistence type="predicted"/>
<dbReference type="GeneTree" id="ENSGT00570000079216"/>
<dbReference type="AlphaFoldDB" id="A0A8C8YEN5"/>
<dbReference type="InterPro" id="IPR039586">
    <property type="entry name" value="CFAP46"/>
</dbReference>
<dbReference type="GO" id="GO:0060294">
    <property type="term" value="P:cilium movement involved in cell motility"/>
    <property type="evidence" value="ECO:0007669"/>
    <property type="project" value="InterPro"/>
</dbReference>
<dbReference type="PANTHER" id="PTHR15977:SF15">
    <property type="entry name" value="CILIA- AND FLAGELLA-ASSOCIATED PROTEIN 46"/>
    <property type="match status" value="1"/>
</dbReference>
<dbReference type="PANTHER" id="PTHR15977">
    <property type="entry name" value="CILIA- AND FLAGELLA-ASSOCIATED PROTEIN 46"/>
    <property type="match status" value="1"/>
</dbReference>